<dbReference type="AlphaFoldDB" id="A0A2Z7AZ15"/>
<evidence type="ECO:0000313" key="2">
    <source>
        <dbReference type="EMBL" id="KZV26638.1"/>
    </source>
</evidence>
<keyword evidence="4" id="KW-1185">Reference proteome</keyword>
<protein>
    <submittedName>
        <fullName evidence="2">Ankyrin repeat-containing protein-like</fullName>
    </submittedName>
</protein>
<organism evidence="2 4">
    <name type="scientific">Dorcoceras hygrometricum</name>
    <dbReference type="NCBI Taxonomy" id="472368"/>
    <lineage>
        <taxon>Eukaryota</taxon>
        <taxon>Viridiplantae</taxon>
        <taxon>Streptophyta</taxon>
        <taxon>Embryophyta</taxon>
        <taxon>Tracheophyta</taxon>
        <taxon>Spermatophyta</taxon>
        <taxon>Magnoliopsida</taxon>
        <taxon>eudicotyledons</taxon>
        <taxon>Gunneridae</taxon>
        <taxon>Pentapetalae</taxon>
        <taxon>asterids</taxon>
        <taxon>lamiids</taxon>
        <taxon>Lamiales</taxon>
        <taxon>Gesneriaceae</taxon>
        <taxon>Didymocarpoideae</taxon>
        <taxon>Trichosporeae</taxon>
        <taxon>Loxocarpinae</taxon>
        <taxon>Dorcoceras</taxon>
    </lineage>
</organism>
<feature type="compositionally biased region" description="Polar residues" evidence="1">
    <location>
        <begin position="82"/>
        <end position="91"/>
    </location>
</feature>
<gene>
    <name evidence="2" type="ORF">F511_15746</name>
    <name evidence="3" type="ORF">F511_43113</name>
</gene>
<dbReference type="EMBL" id="KV011187">
    <property type="protein sequence ID" value="KZV26638.1"/>
    <property type="molecule type" value="Genomic_DNA"/>
</dbReference>
<feature type="region of interest" description="Disordered" evidence="1">
    <location>
        <begin position="1"/>
        <end position="32"/>
    </location>
</feature>
<name>A0A2Z7AZ15_9LAMI</name>
<reference evidence="2 4" key="1">
    <citation type="journal article" date="2015" name="Proc. Natl. Acad. Sci. U.S.A.">
        <title>The resurrection genome of Boea hygrometrica: A blueprint for survival of dehydration.</title>
        <authorList>
            <person name="Xiao L."/>
            <person name="Yang G."/>
            <person name="Zhang L."/>
            <person name="Yang X."/>
            <person name="Zhao S."/>
            <person name="Ji Z."/>
            <person name="Zhou Q."/>
            <person name="Hu M."/>
            <person name="Wang Y."/>
            <person name="Chen M."/>
            <person name="Xu Y."/>
            <person name="Jin H."/>
            <person name="Xiao X."/>
            <person name="Hu G."/>
            <person name="Bao F."/>
            <person name="Hu Y."/>
            <person name="Wan P."/>
            <person name="Li L."/>
            <person name="Deng X."/>
            <person name="Kuang T."/>
            <person name="Xiang C."/>
            <person name="Zhu J.K."/>
            <person name="Oliver M.J."/>
            <person name="He Y."/>
        </authorList>
    </citation>
    <scope>NUCLEOTIDE SEQUENCE [LARGE SCALE GENOMIC DNA]</scope>
    <source>
        <strain evidence="4">cv. XS01</strain>
    </source>
</reference>
<accession>A0A2Z7AZ15</accession>
<feature type="region of interest" description="Disordered" evidence="1">
    <location>
        <begin position="62"/>
        <end position="91"/>
    </location>
</feature>
<evidence type="ECO:0000313" key="3">
    <source>
        <dbReference type="EMBL" id="KZV32549.1"/>
    </source>
</evidence>
<proteinExistence type="predicted"/>
<feature type="compositionally biased region" description="Basic and acidic residues" evidence="1">
    <location>
        <begin position="19"/>
        <end position="32"/>
    </location>
</feature>
<dbReference type="Proteomes" id="UP000250235">
    <property type="component" value="Unassembled WGS sequence"/>
</dbReference>
<sequence length="104" mass="11223">MAGDPPTGQPPGPDGPNLTHHDSNRARTKENDSIKKLAHCAAQEHIARGVLLLANGLIDISYHGTTPRPPQDPHEPLISSHDPLSSPSTEAMQETFKTVNDDMM</sequence>
<reference evidence="2" key="2">
    <citation type="submission" date="2016-02" db="EMBL/GenBank/DDBJ databases">
        <authorList>
            <person name="Alioto T."/>
            <person name="Alioto T."/>
        </authorList>
    </citation>
    <scope>NUCLEOTIDE SEQUENCE</scope>
</reference>
<dbReference type="EMBL" id="KV006450">
    <property type="protein sequence ID" value="KZV32549.1"/>
    <property type="molecule type" value="Genomic_DNA"/>
</dbReference>
<evidence type="ECO:0000256" key="1">
    <source>
        <dbReference type="SAM" id="MobiDB-lite"/>
    </source>
</evidence>
<evidence type="ECO:0000313" key="4">
    <source>
        <dbReference type="Proteomes" id="UP000250235"/>
    </source>
</evidence>